<dbReference type="InterPro" id="IPR027368">
    <property type="entry name" value="MnmE_dom2"/>
</dbReference>
<dbReference type="GO" id="GO:0005525">
    <property type="term" value="F:GTP binding"/>
    <property type="evidence" value="ECO:0007669"/>
    <property type="project" value="UniProtKB-UniRule"/>
</dbReference>
<keyword evidence="7 10" id="KW-0460">Magnesium</keyword>
<dbReference type="SUPFAM" id="SSF116878">
    <property type="entry name" value="TrmE connector domain"/>
    <property type="match status" value="1"/>
</dbReference>
<dbReference type="PRINTS" id="PR00326">
    <property type="entry name" value="GTP1OBG"/>
</dbReference>
<dbReference type="GO" id="GO:0002098">
    <property type="term" value="P:tRNA wobble uridine modification"/>
    <property type="evidence" value="ECO:0007669"/>
    <property type="project" value="TreeGrafter"/>
</dbReference>
<comment type="caution">
    <text evidence="10">Lacks conserved residue(s) required for the propagation of feature annotation.</text>
</comment>
<keyword evidence="8 10" id="KW-0630">Potassium</keyword>
<dbReference type="InterPro" id="IPR018948">
    <property type="entry name" value="GTP-bd_TrmE_N"/>
</dbReference>
<organism evidence="13 14">
    <name type="scientific">Methylomicrobium album BG8</name>
    <dbReference type="NCBI Taxonomy" id="686340"/>
    <lineage>
        <taxon>Bacteria</taxon>
        <taxon>Pseudomonadati</taxon>
        <taxon>Pseudomonadota</taxon>
        <taxon>Gammaproteobacteria</taxon>
        <taxon>Methylococcales</taxon>
        <taxon>Methylococcaceae</taxon>
        <taxon>Methylomicrobium</taxon>
    </lineage>
</organism>
<dbReference type="PROSITE" id="PS51709">
    <property type="entry name" value="G_TRME"/>
    <property type="match status" value="1"/>
</dbReference>
<comment type="subunit">
    <text evidence="10">Homodimer. Heterotetramer of two MnmE and two MnmG subunits.</text>
</comment>
<dbReference type="GO" id="GO:0046872">
    <property type="term" value="F:metal ion binding"/>
    <property type="evidence" value="ECO:0007669"/>
    <property type="project" value="UniProtKB-KW"/>
</dbReference>
<keyword evidence="5 10" id="KW-0547">Nucleotide-binding</keyword>
<dbReference type="PANTHER" id="PTHR42714:SF2">
    <property type="entry name" value="TRNA MODIFICATION GTPASE GTPBP3, MITOCHONDRIAL"/>
    <property type="match status" value="1"/>
</dbReference>
<feature type="binding site" evidence="10">
    <location>
        <position position="246"/>
    </location>
    <ligand>
        <name>K(+)</name>
        <dbReference type="ChEBI" id="CHEBI:29103"/>
    </ligand>
</feature>
<dbReference type="Gene3D" id="1.20.120.430">
    <property type="entry name" value="tRNA modification GTPase MnmE domain 2"/>
    <property type="match status" value="1"/>
</dbReference>
<evidence type="ECO:0000256" key="5">
    <source>
        <dbReference type="ARBA" id="ARBA00022741"/>
    </source>
</evidence>
<feature type="binding site" evidence="10">
    <location>
        <position position="251"/>
    </location>
    <ligand>
        <name>K(+)</name>
        <dbReference type="ChEBI" id="CHEBI:29103"/>
    </ligand>
</feature>
<dbReference type="eggNOG" id="COG0486">
    <property type="taxonomic scope" value="Bacteria"/>
</dbReference>
<dbReference type="CDD" id="cd04164">
    <property type="entry name" value="trmE"/>
    <property type="match status" value="1"/>
</dbReference>
<protein>
    <recommendedName>
        <fullName evidence="10">tRNA modification GTPase MnmE</fullName>
        <ecNumber evidence="10">3.6.-.-</ecNumber>
    </recommendedName>
</protein>
<dbReference type="InterPro" id="IPR031168">
    <property type="entry name" value="G_TrmE"/>
</dbReference>
<keyword evidence="14" id="KW-1185">Reference proteome</keyword>
<feature type="binding site" evidence="10">
    <location>
        <position position="121"/>
    </location>
    <ligand>
        <name>(6S)-5-formyl-5,6,7,8-tetrahydrofolate</name>
        <dbReference type="ChEBI" id="CHEBI:57457"/>
    </ligand>
</feature>
<keyword evidence="4 10" id="KW-0479">Metal-binding</keyword>
<dbReference type="InterPro" id="IPR004520">
    <property type="entry name" value="GTPase_MnmE"/>
</dbReference>
<keyword evidence="2 10" id="KW-0963">Cytoplasm</keyword>
<dbReference type="GO" id="GO:0030488">
    <property type="term" value="P:tRNA methylation"/>
    <property type="evidence" value="ECO:0007669"/>
    <property type="project" value="TreeGrafter"/>
</dbReference>
<feature type="binding site" evidence="10">
    <location>
        <position position="227"/>
    </location>
    <ligand>
        <name>K(+)</name>
        <dbReference type="ChEBI" id="CHEBI:29103"/>
    </ligand>
</feature>
<comment type="similarity">
    <text evidence="1 10 11">Belongs to the TRAFAC class TrmE-Era-EngA-EngB-Septin-like GTPase superfamily. TrmE GTPase family.</text>
</comment>
<evidence type="ECO:0000313" key="14">
    <source>
        <dbReference type="Proteomes" id="UP000005090"/>
    </source>
</evidence>
<dbReference type="SUPFAM" id="SSF52540">
    <property type="entry name" value="P-loop containing nucleoside triphosphate hydrolases"/>
    <property type="match status" value="1"/>
</dbReference>
<comment type="cofactor">
    <cofactor evidence="10">
        <name>K(+)</name>
        <dbReference type="ChEBI" id="CHEBI:29103"/>
    </cofactor>
    <text evidence="10">Binds 1 potassium ion per subunit.</text>
</comment>
<dbReference type="InterPro" id="IPR027417">
    <property type="entry name" value="P-loop_NTPase"/>
</dbReference>
<dbReference type="CDD" id="cd14858">
    <property type="entry name" value="TrmE_N"/>
    <property type="match status" value="1"/>
</dbReference>
<feature type="binding site" evidence="10">
    <location>
        <position position="248"/>
    </location>
    <ligand>
        <name>K(+)</name>
        <dbReference type="ChEBI" id="CHEBI:29103"/>
    </ligand>
</feature>
<dbReference type="HAMAP" id="MF_00379">
    <property type="entry name" value="GTPase_MnmE"/>
    <property type="match status" value="1"/>
</dbReference>
<evidence type="ECO:0000256" key="8">
    <source>
        <dbReference type="ARBA" id="ARBA00022958"/>
    </source>
</evidence>
<dbReference type="EC" id="3.6.-.-" evidence="10"/>
<dbReference type="Pfam" id="PF12631">
    <property type="entry name" value="MnmE_helical"/>
    <property type="match status" value="1"/>
</dbReference>
<dbReference type="PANTHER" id="PTHR42714">
    <property type="entry name" value="TRNA MODIFICATION GTPASE GTPBP3"/>
    <property type="match status" value="1"/>
</dbReference>
<dbReference type="NCBIfam" id="NF003661">
    <property type="entry name" value="PRK05291.1-3"/>
    <property type="match status" value="1"/>
</dbReference>
<dbReference type="InterPro" id="IPR006073">
    <property type="entry name" value="GTP-bd"/>
</dbReference>
<feature type="binding site" evidence="10">
    <location>
        <position position="448"/>
    </location>
    <ligand>
        <name>(6S)-5-formyl-5,6,7,8-tetrahydrofolate</name>
        <dbReference type="ChEBI" id="CHEBI:57457"/>
    </ligand>
</feature>
<dbReference type="STRING" id="686340.Metal_3994"/>
<gene>
    <name evidence="10" type="primary">mnmE</name>
    <name evidence="10" type="synonym">trmE</name>
    <name evidence="13" type="ORF">Metal_3994</name>
</gene>
<feature type="binding site" evidence="10">
    <location>
        <position position="252"/>
    </location>
    <ligand>
        <name>Mg(2+)</name>
        <dbReference type="ChEBI" id="CHEBI:18420"/>
    </ligand>
</feature>
<feature type="domain" description="TrmE-type G" evidence="12">
    <location>
        <begin position="217"/>
        <end position="371"/>
    </location>
</feature>
<keyword evidence="9 10" id="KW-0342">GTP-binding</keyword>
<dbReference type="Gene3D" id="3.30.1360.120">
    <property type="entry name" value="Probable tRNA modification gtpase trme, domain 1"/>
    <property type="match status" value="1"/>
</dbReference>
<keyword evidence="3 10" id="KW-0819">tRNA processing</keyword>
<keyword evidence="6 10" id="KW-0378">Hydrolase</keyword>
<feature type="binding site" evidence="10">
    <location>
        <begin position="227"/>
        <end position="232"/>
    </location>
    <ligand>
        <name>GTP</name>
        <dbReference type="ChEBI" id="CHEBI:37565"/>
    </ligand>
</feature>
<dbReference type="InterPro" id="IPR027266">
    <property type="entry name" value="TrmE/GcvT-like"/>
</dbReference>
<evidence type="ECO:0000256" key="3">
    <source>
        <dbReference type="ARBA" id="ARBA00022694"/>
    </source>
</evidence>
<evidence type="ECO:0000313" key="13">
    <source>
        <dbReference type="EMBL" id="EIC31620.1"/>
    </source>
</evidence>
<dbReference type="Pfam" id="PF01926">
    <property type="entry name" value="MMR_HSR1"/>
    <property type="match status" value="1"/>
</dbReference>
<dbReference type="Pfam" id="PF10396">
    <property type="entry name" value="TrmE_N"/>
    <property type="match status" value="1"/>
</dbReference>
<feature type="binding site" evidence="10">
    <location>
        <position position="231"/>
    </location>
    <ligand>
        <name>Mg(2+)</name>
        <dbReference type="ChEBI" id="CHEBI:18420"/>
    </ligand>
</feature>
<feature type="binding site" evidence="10">
    <location>
        <begin position="246"/>
        <end position="252"/>
    </location>
    <ligand>
        <name>GTP</name>
        <dbReference type="ChEBI" id="CHEBI:37565"/>
    </ligand>
</feature>
<dbReference type="InterPro" id="IPR005225">
    <property type="entry name" value="Small_GTP-bd"/>
</dbReference>
<dbReference type="EMBL" id="CM001475">
    <property type="protein sequence ID" value="EIC31620.1"/>
    <property type="molecule type" value="Genomic_DNA"/>
</dbReference>
<evidence type="ECO:0000256" key="11">
    <source>
        <dbReference type="RuleBase" id="RU003313"/>
    </source>
</evidence>
<accession>H8GJU1</accession>
<dbReference type="GO" id="GO:0005829">
    <property type="term" value="C:cytosol"/>
    <property type="evidence" value="ECO:0007669"/>
    <property type="project" value="TreeGrafter"/>
</dbReference>
<evidence type="ECO:0000256" key="10">
    <source>
        <dbReference type="HAMAP-Rule" id="MF_00379"/>
    </source>
</evidence>
<name>H8GJU1_METAL</name>
<reference evidence="13 14" key="1">
    <citation type="journal article" date="2013" name="Genome Announc.">
        <title>Genome Sequence of the Obligate Gammaproteobacterial Methanotroph Methylomicrobium album Strain BG8.</title>
        <authorList>
            <person name="Kits K.D."/>
            <person name="Kalyuzhnaya M.G."/>
            <person name="Klotz M.G."/>
            <person name="Jetten M.S."/>
            <person name="Op den Camp H.J."/>
            <person name="Vuilleumier S."/>
            <person name="Bringel F."/>
            <person name="Dispirito A.A."/>
            <person name="Murrell J.C."/>
            <person name="Bruce D."/>
            <person name="Cheng J.F."/>
            <person name="Copeland A."/>
            <person name="Goodwin L."/>
            <person name="Hauser L."/>
            <person name="Lajus A."/>
            <person name="Land M.L."/>
            <person name="Lapidus A."/>
            <person name="Lucas S."/>
            <person name="Medigue C."/>
            <person name="Pitluck S."/>
            <person name="Woyke T."/>
            <person name="Zeytun A."/>
            <person name="Stein L.Y."/>
        </authorList>
    </citation>
    <scope>NUCLEOTIDE SEQUENCE [LARGE SCALE GENOMIC DNA]</scope>
    <source>
        <strain evidence="13 14">BG8</strain>
    </source>
</reference>
<feature type="binding site" evidence="10">
    <location>
        <position position="82"/>
    </location>
    <ligand>
        <name>(6S)-5-formyl-5,6,7,8-tetrahydrofolate</name>
        <dbReference type="ChEBI" id="CHEBI:57457"/>
    </ligand>
</feature>
<evidence type="ECO:0000256" key="6">
    <source>
        <dbReference type="ARBA" id="ARBA00022801"/>
    </source>
</evidence>
<evidence type="ECO:0000256" key="4">
    <source>
        <dbReference type="ARBA" id="ARBA00022723"/>
    </source>
</evidence>
<dbReference type="NCBIfam" id="TIGR00450">
    <property type="entry name" value="mnmE_trmE_thdF"/>
    <property type="match status" value="1"/>
</dbReference>
<dbReference type="Gene3D" id="3.40.50.300">
    <property type="entry name" value="P-loop containing nucleotide triphosphate hydrolases"/>
    <property type="match status" value="1"/>
</dbReference>
<evidence type="ECO:0000256" key="9">
    <source>
        <dbReference type="ARBA" id="ARBA00023134"/>
    </source>
</evidence>
<dbReference type="AlphaFoldDB" id="H8GJU1"/>
<proteinExistence type="inferred from homology"/>
<evidence type="ECO:0000256" key="7">
    <source>
        <dbReference type="ARBA" id="ARBA00022842"/>
    </source>
</evidence>
<comment type="subcellular location">
    <subcellularLocation>
        <location evidence="10">Cytoplasm</location>
    </subcellularLocation>
</comment>
<dbReference type="HOGENOM" id="CLU_019624_4_1_6"/>
<feature type="binding site" evidence="10">
    <location>
        <position position="25"/>
    </location>
    <ligand>
        <name>(6S)-5-formyl-5,6,7,8-tetrahydrofolate</name>
        <dbReference type="ChEBI" id="CHEBI:57457"/>
    </ligand>
</feature>
<evidence type="ECO:0000256" key="2">
    <source>
        <dbReference type="ARBA" id="ARBA00022490"/>
    </source>
</evidence>
<sequence>MLIEFKDTIAAIATPPGNGGVGIVRISGSLVPRIAEQLLTKPLPPRLAQYTPFLDADRSVIDTGIALYFPGPASYTGEDVLELQGHGGAIVLDMMLRRVLSVGARLANPGEFTERAFLNGKLDLAQAEAVADLIESGTEQSARSAQMSMQGAFSRLINELVEELTHLRTYVEAAIDFVEEEIDFLSDGIVENRIAALLVRIEQIRQTAKQGRLLRDGMTVVLAGKPNAGKSSLLNALAGHEAAIVTDIAGTTRDVLRERIQLDGMPLHIIDTAGLRESDNAVEREGIRRAFEEIRKADMILLLIDAREPDAEAIRRTLPDSIPITEVYNKIDLLGRAPETIETTDGTQIYLSIKTGEGMDFLTRHLKQSVGFNDSAEHVFIARRRHLEALDQGRVLIESALFQLQNNRADELVAEDLRQAQNALGEITGQVTSDDLLGKIFSSFCIGK</sequence>
<dbReference type="RefSeq" id="WP_005375119.1">
    <property type="nucleotide sequence ID" value="NZ_CM001475.1"/>
</dbReference>
<dbReference type="GO" id="GO:0003924">
    <property type="term" value="F:GTPase activity"/>
    <property type="evidence" value="ECO:0007669"/>
    <property type="project" value="UniProtKB-UniRule"/>
</dbReference>
<evidence type="ECO:0000259" key="12">
    <source>
        <dbReference type="PROSITE" id="PS51709"/>
    </source>
</evidence>
<comment type="function">
    <text evidence="10">Exhibits a very high intrinsic GTPase hydrolysis rate. Involved in the addition of a carboxymethylaminomethyl (cmnm) group at the wobble position (U34) of certain tRNAs, forming tRNA-cmnm(5)s(2)U34.</text>
</comment>
<feature type="binding site" evidence="10">
    <location>
        <begin position="271"/>
        <end position="274"/>
    </location>
    <ligand>
        <name>GTP</name>
        <dbReference type="ChEBI" id="CHEBI:37565"/>
    </ligand>
</feature>
<evidence type="ECO:0000256" key="1">
    <source>
        <dbReference type="ARBA" id="ARBA00011043"/>
    </source>
</evidence>
<dbReference type="InterPro" id="IPR025867">
    <property type="entry name" value="MnmE_helical"/>
</dbReference>
<dbReference type="NCBIfam" id="TIGR00231">
    <property type="entry name" value="small_GTP"/>
    <property type="match status" value="1"/>
</dbReference>
<dbReference type="FunFam" id="3.40.50.300:FF:001376">
    <property type="entry name" value="tRNA modification GTPase MnmE"/>
    <property type="match status" value="1"/>
</dbReference>
<dbReference type="Proteomes" id="UP000005090">
    <property type="component" value="Chromosome"/>
</dbReference>